<organism evidence="3">
    <name type="scientific">Leptosphaeria maculans (strain JN3 / isolate v23.1.3 / race Av1-4-5-6-7-8)</name>
    <name type="common">Blackleg fungus</name>
    <name type="synonym">Phoma lingam</name>
    <dbReference type="NCBI Taxonomy" id="985895"/>
    <lineage>
        <taxon>Eukaryota</taxon>
        <taxon>Fungi</taxon>
        <taxon>Dikarya</taxon>
        <taxon>Ascomycota</taxon>
        <taxon>Pezizomycotina</taxon>
        <taxon>Dothideomycetes</taxon>
        <taxon>Pleosporomycetidae</taxon>
        <taxon>Pleosporales</taxon>
        <taxon>Pleosporineae</taxon>
        <taxon>Leptosphaeriaceae</taxon>
        <taxon>Plenodomus</taxon>
        <taxon>Plenodomus lingam/Leptosphaeria maculans species complex</taxon>
    </lineage>
</organism>
<gene>
    <name evidence="2" type="ORF">LEMA_P076470.1</name>
</gene>
<dbReference type="InParanoid" id="E5A8W3"/>
<dbReference type="AlphaFoldDB" id="E5A8W3"/>
<proteinExistence type="predicted"/>
<keyword evidence="3" id="KW-1185">Reference proteome</keyword>
<reference evidence="3" key="1">
    <citation type="journal article" date="2011" name="Nat. Commun.">
        <title>Effector diversification within compartments of the Leptosphaeria maculans genome affected by Repeat-Induced Point mutations.</title>
        <authorList>
            <person name="Rouxel T."/>
            <person name="Grandaubert J."/>
            <person name="Hane J.K."/>
            <person name="Hoede C."/>
            <person name="van de Wouw A.P."/>
            <person name="Couloux A."/>
            <person name="Dominguez V."/>
            <person name="Anthouard V."/>
            <person name="Bally P."/>
            <person name="Bourras S."/>
            <person name="Cozijnsen A.J."/>
            <person name="Ciuffetti L.M."/>
            <person name="Degrave A."/>
            <person name="Dilmaghani A."/>
            <person name="Duret L."/>
            <person name="Fudal I."/>
            <person name="Goodwin S.B."/>
            <person name="Gout L."/>
            <person name="Glaser N."/>
            <person name="Linglin J."/>
            <person name="Kema G.H.J."/>
            <person name="Lapalu N."/>
            <person name="Lawrence C.B."/>
            <person name="May K."/>
            <person name="Meyer M."/>
            <person name="Ollivier B."/>
            <person name="Poulain J."/>
            <person name="Schoch C.L."/>
            <person name="Simon A."/>
            <person name="Spatafora J.W."/>
            <person name="Stachowiak A."/>
            <person name="Turgeon B.G."/>
            <person name="Tyler B.M."/>
            <person name="Vincent D."/>
            <person name="Weissenbach J."/>
            <person name="Amselem J."/>
            <person name="Quesneville H."/>
            <person name="Oliver R.P."/>
            <person name="Wincker P."/>
            <person name="Balesdent M.-H."/>
            <person name="Howlett B.J."/>
        </authorList>
    </citation>
    <scope>NUCLEOTIDE SEQUENCE [LARGE SCALE GENOMIC DNA]</scope>
    <source>
        <strain evidence="3">JN3 / isolate v23.1.3 / race Av1-4-5-6-7-8</strain>
    </source>
</reference>
<evidence type="ECO:0000313" key="2">
    <source>
        <dbReference type="EMBL" id="CBY00058.1"/>
    </source>
</evidence>
<feature type="region of interest" description="Disordered" evidence="1">
    <location>
        <begin position="1"/>
        <end position="22"/>
    </location>
</feature>
<dbReference type="EMBL" id="FP929137">
    <property type="protein sequence ID" value="CBY00058.1"/>
    <property type="molecule type" value="Genomic_DNA"/>
</dbReference>
<accession>E5A8W3</accession>
<dbReference type="GeneID" id="13289335"/>
<sequence>MNRLEKEPRGERGRRFGSGETSHTLGLAESTYRYRYSVHTVEEKARRDRISSNSRIAEGNVGAKSRRGAIWPLPSCLLLSSLPTTHVTPPQKSGGLKVATLPAAPRFGSAPWENIGKTRIQ</sequence>
<dbReference type="Proteomes" id="UP000002668">
    <property type="component" value="Genome"/>
</dbReference>
<name>E5A8W3_LEPMJ</name>
<evidence type="ECO:0000256" key="1">
    <source>
        <dbReference type="SAM" id="MobiDB-lite"/>
    </source>
</evidence>
<dbReference type="VEuPathDB" id="FungiDB:LEMA_P076470.1"/>
<protein>
    <submittedName>
        <fullName evidence="2">Predicted protein</fullName>
    </submittedName>
</protein>
<evidence type="ECO:0000313" key="3">
    <source>
        <dbReference type="Proteomes" id="UP000002668"/>
    </source>
</evidence>
<dbReference type="HOGENOM" id="CLU_2038487_0_0_1"/>
<feature type="compositionally biased region" description="Basic and acidic residues" evidence="1">
    <location>
        <begin position="1"/>
        <end position="14"/>
    </location>
</feature>